<comment type="caution">
    <text evidence="1">The sequence shown here is derived from an EMBL/GenBank/DDBJ whole genome shotgun (WGS) entry which is preliminary data.</text>
</comment>
<protein>
    <submittedName>
        <fullName evidence="1">Uncharacterized protein</fullName>
    </submittedName>
</protein>
<dbReference type="AlphaFoldDB" id="A0A645A681"/>
<reference evidence="1" key="1">
    <citation type="submission" date="2019-08" db="EMBL/GenBank/DDBJ databases">
        <authorList>
            <person name="Kucharzyk K."/>
            <person name="Murdoch R.W."/>
            <person name="Higgins S."/>
            <person name="Loffler F."/>
        </authorList>
    </citation>
    <scope>NUCLEOTIDE SEQUENCE</scope>
</reference>
<evidence type="ECO:0000313" key="1">
    <source>
        <dbReference type="EMBL" id="MPM45264.1"/>
    </source>
</evidence>
<proteinExistence type="predicted"/>
<name>A0A645A681_9ZZZZ</name>
<sequence>MSHPVTAVIFEGGNPTSMVELSMLGVRKAICLDNIETLIQHPDYDRVFLATNYPDLALEAKAMGAQVIDTTGWKPFHFGKALQRVIRENPMERVLYFSGASSPLISIDEFTDIAKALNENEKVVYVNNVQSADIVGWHPANILLEMDPPDMDNALGFQIRYQKHLTRLLMPHSPGIHFDVDTPTEILFLKLMPNLGHRTRQAVDAMDWSTETLERAWNVLSRKGEVPSVWVSGRVGAPLIAHFNLHLRARLRVLSEERGMKAMGLEAEGKVRSFLAAFIEVAGIDAFFKWVSENSDVAFIDTRVIFAHMKLHASEHDRFNSDLGNWEIIEDPFIREFTKVAKEAPIPIVLGGHTLILGGLWAMVDEIRYQRALHRSAKGE</sequence>
<dbReference type="EMBL" id="VSSQ01010805">
    <property type="protein sequence ID" value="MPM45264.1"/>
    <property type="molecule type" value="Genomic_DNA"/>
</dbReference>
<gene>
    <name evidence="1" type="ORF">SDC9_91950</name>
</gene>
<organism evidence="1">
    <name type="scientific">bioreactor metagenome</name>
    <dbReference type="NCBI Taxonomy" id="1076179"/>
    <lineage>
        <taxon>unclassified sequences</taxon>
        <taxon>metagenomes</taxon>
        <taxon>ecological metagenomes</taxon>
    </lineage>
</organism>
<accession>A0A645A681</accession>